<dbReference type="Proteomes" id="UP000011682">
    <property type="component" value="Unassembled WGS sequence"/>
</dbReference>
<keyword evidence="3" id="KW-1185">Reference proteome</keyword>
<gene>
    <name evidence="2" type="ORF">D187_001680</name>
</gene>
<dbReference type="EMBL" id="ANAH02000011">
    <property type="protein sequence ID" value="EPX61028.1"/>
    <property type="molecule type" value="Genomic_DNA"/>
</dbReference>
<proteinExistence type="predicted"/>
<feature type="compositionally biased region" description="Basic and acidic residues" evidence="1">
    <location>
        <begin position="26"/>
        <end position="41"/>
    </location>
</feature>
<organism evidence="2 3">
    <name type="scientific">Cystobacter fuscus (strain ATCC 25194 / DSM 2262 / NBRC 100088 / M29)</name>
    <dbReference type="NCBI Taxonomy" id="1242864"/>
    <lineage>
        <taxon>Bacteria</taxon>
        <taxon>Pseudomonadati</taxon>
        <taxon>Myxococcota</taxon>
        <taxon>Myxococcia</taxon>
        <taxon>Myxococcales</taxon>
        <taxon>Cystobacterineae</taxon>
        <taxon>Archangiaceae</taxon>
        <taxon>Cystobacter</taxon>
    </lineage>
</organism>
<evidence type="ECO:0000313" key="2">
    <source>
        <dbReference type="EMBL" id="EPX61028.1"/>
    </source>
</evidence>
<reference evidence="2" key="1">
    <citation type="submission" date="2013-05" db="EMBL/GenBank/DDBJ databases">
        <title>Genome assembly of Cystobacter fuscus DSM 2262.</title>
        <authorList>
            <person name="Sharma G."/>
            <person name="Khatri I."/>
            <person name="Kaur C."/>
            <person name="Mayilraj S."/>
            <person name="Subramanian S."/>
        </authorList>
    </citation>
    <scope>NUCLEOTIDE SEQUENCE [LARGE SCALE GENOMIC DNA]</scope>
    <source>
        <strain evidence="2">DSM 2262</strain>
    </source>
</reference>
<accession>S9QWI2</accession>
<evidence type="ECO:0000256" key="1">
    <source>
        <dbReference type="SAM" id="MobiDB-lite"/>
    </source>
</evidence>
<evidence type="ECO:0000313" key="3">
    <source>
        <dbReference type="Proteomes" id="UP000011682"/>
    </source>
</evidence>
<protein>
    <submittedName>
        <fullName evidence="2">Uncharacterized protein</fullName>
    </submittedName>
</protein>
<sequence length="48" mass="5250">MDYCRPSVIQASVSQASSTQEAQDTQEPRDASQDVCDERARQATSSKS</sequence>
<feature type="region of interest" description="Disordered" evidence="1">
    <location>
        <begin position="1"/>
        <end position="48"/>
    </location>
</feature>
<name>S9QWI2_CYSF2</name>
<comment type="caution">
    <text evidence="2">The sequence shown here is derived from an EMBL/GenBank/DDBJ whole genome shotgun (WGS) entry which is preliminary data.</text>
</comment>
<feature type="compositionally biased region" description="Low complexity" evidence="1">
    <location>
        <begin position="10"/>
        <end position="23"/>
    </location>
</feature>
<dbReference type="AlphaFoldDB" id="S9QWI2"/>